<protein>
    <submittedName>
        <fullName evidence="2">Uncharacterized protein</fullName>
    </submittedName>
</protein>
<evidence type="ECO:0000313" key="3">
    <source>
        <dbReference type="Proteomes" id="UP001200034"/>
    </source>
</evidence>
<evidence type="ECO:0000256" key="1">
    <source>
        <dbReference type="SAM" id="Coils"/>
    </source>
</evidence>
<gene>
    <name evidence="2" type="ORF">KR093_000197</name>
</gene>
<sequence>MDLNNIENRLLVLECLKENAANMRTEQQQVRESISNALLRARNSLASIRALSSELREMKAAVESALAETEEARVNVIQLAVGEAKQDIALAVAQAEAEAEAEEQSSENEVEES</sequence>
<organism evidence="2 3">
    <name type="scientific">Drosophila rubida</name>
    <dbReference type="NCBI Taxonomy" id="30044"/>
    <lineage>
        <taxon>Eukaryota</taxon>
        <taxon>Metazoa</taxon>
        <taxon>Ecdysozoa</taxon>
        <taxon>Arthropoda</taxon>
        <taxon>Hexapoda</taxon>
        <taxon>Insecta</taxon>
        <taxon>Pterygota</taxon>
        <taxon>Neoptera</taxon>
        <taxon>Endopterygota</taxon>
        <taxon>Diptera</taxon>
        <taxon>Brachycera</taxon>
        <taxon>Muscomorpha</taxon>
        <taxon>Ephydroidea</taxon>
        <taxon>Drosophilidae</taxon>
        <taxon>Drosophila</taxon>
    </lineage>
</organism>
<proteinExistence type="predicted"/>
<dbReference type="AlphaFoldDB" id="A0AAD4JX31"/>
<dbReference type="Proteomes" id="UP001200034">
    <property type="component" value="Unassembled WGS sequence"/>
</dbReference>
<keyword evidence="1" id="KW-0175">Coiled coil</keyword>
<evidence type="ECO:0000313" key="2">
    <source>
        <dbReference type="EMBL" id="KAH8369567.1"/>
    </source>
</evidence>
<name>A0AAD4JX31_9MUSC</name>
<reference evidence="2" key="1">
    <citation type="journal article" date="2021" name="Mol. Ecol. Resour.">
        <title>Phylogenomic analyses of the genus Drosophila reveals genomic signals of climate adaptation.</title>
        <authorList>
            <person name="Li F."/>
            <person name="Rane R.V."/>
            <person name="Luria V."/>
            <person name="Xiong Z."/>
            <person name="Chen J."/>
            <person name="Li Z."/>
            <person name="Catullo R.A."/>
            <person name="Griffin P.C."/>
            <person name="Schiffer M."/>
            <person name="Pearce S."/>
            <person name="Lee S.F."/>
            <person name="McElroy K."/>
            <person name="Stocker A."/>
            <person name="Shirriffs J."/>
            <person name="Cockerell F."/>
            <person name="Coppin C."/>
            <person name="Sgro C.M."/>
            <person name="Karger A."/>
            <person name="Cain J.W."/>
            <person name="Weber J.A."/>
            <person name="Santpere G."/>
            <person name="Kirschner M.W."/>
            <person name="Hoffmann A.A."/>
            <person name="Oakeshott J.G."/>
            <person name="Zhang G."/>
        </authorList>
    </citation>
    <scope>NUCLEOTIDE SEQUENCE</scope>
    <source>
        <strain evidence="2">BGI-SZ-2011g</strain>
    </source>
</reference>
<comment type="caution">
    <text evidence="2">The sequence shown here is derived from an EMBL/GenBank/DDBJ whole genome shotgun (WGS) entry which is preliminary data.</text>
</comment>
<feature type="non-terminal residue" evidence="2">
    <location>
        <position position="113"/>
    </location>
</feature>
<accession>A0AAD4JX31</accession>
<keyword evidence="3" id="KW-1185">Reference proteome</keyword>
<dbReference type="EMBL" id="JAJJHW010002585">
    <property type="protein sequence ID" value="KAH8369567.1"/>
    <property type="molecule type" value="Genomic_DNA"/>
</dbReference>
<feature type="coiled-coil region" evidence="1">
    <location>
        <begin position="3"/>
        <end position="112"/>
    </location>
</feature>